<organism evidence="2 3">
    <name type="scientific">Pristionchus entomophagus</name>
    <dbReference type="NCBI Taxonomy" id="358040"/>
    <lineage>
        <taxon>Eukaryota</taxon>
        <taxon>Metazoa</taxon>
        <taxon>Ecdysozoa</taxon>
        <taxon>Nematoda</taxon>
        <taxon>Chromadorea</taxon>
        <taxon>Rhabditida</taxon>
        <taxon>Rhabditina</taxon>
        <taxon>Diplogasteromorpha</taxon>
        <taxon>Diplogasteroidea</taxon>
        <taxon>Neodiplogasteridae</taxon>
        <taxon>Pristionchus</taxon>
    </lineage>
</organism>
<name>A0AAV5UA52_9BILA</name>
<dbReference type="Proteomes" id="UP001432027">
    <property type="component" value="Unassembled WGS sequence"/>
</dbReference>
<feature type="non-terminal residue" evidence="2">
    <location>
        <position position="1"/>
    </location>
</feature>
<dbReference type="AlphaFoldDB" id="A0AAV5UA52"/>
<evidence type="ECO:0000313" key="2">
    <source>
        <dbReference type="EMBL" id="GMT03252.1"/>
    </source>
</evidence>
<evidence type="ECO:0000313" key="3">
    <source>
        <dbReference type="Proteomes" id="UP001432027"/>
    </source>
</evidence>
<evidence type="ECO:0000256" key="1">
    <source>
        <dbReference type="SAM" id="MobiDB-lite"/>
    </source>
</evidence>
<proteinExistence type="predicted"/>
<protein>
    <recommendedName>
        <fullName evidence="4">G protein-coupled receptor</fullName>
    </recommendedName>
</protein>
<sequence>PHRLASRPGRSSSDARERRRLQPARLLHLGPRRPPAGGRGHGRGPAGASGEEARVGRGHGTRQVAAHERIHDVHGGKNGLHLPDDDGGDDGMAADEGALHCQRDLPDARERGDGFAAAQQDRLRAGQRRCHRTGHLQGAHDGSAAEHAVGLARVCAPRRTSTVLLRLPLLHLIFDLPFLIFDLCRLILKLMSLRSTILSIVVSPFHIPYDFCLVDVIRCDNNNLKF</sequence>
<feature type="region of interest" description="Disordered" evidence="1">
    <location>
        <begin position="1"/>
        <end position="61"/>
    </location>
</feature>
<reference evidence="2" key="1">
    <citation type="submission" date="2023-10" db="EMBL/GenBank/DDBJ databases">
        <title>Genome assembly of Pristionchus species.</title>
        <authorList>
            <person name="Yoshida K."/>
            <person name="Sommer R.J."/>
        </authorList>
    </citation>
    <scope>NUCLEOTIDE SEQUENCE</scope>
    <source>
        <strain evidence="2">RS0144</strain>
    </source>
</reference>
<gene>
    <name evidence="2" type="ORF">PENTCL1PPCAC_25426</name>
</gene>
<keyword evidence="3" id="KW-1185">Reference proteome</keyword>
<feature type="compositionally biased region" description="Gly residues" evidence="1">
    <location>
        <begin position="37"/>
        <end position="47"/>
    </location>
</feature>
<comment type="caution">
    <text evidence="2">The sequence shown here is derived from an EMBL/GenBank/DDBJ whole genome shotgun (WGS) entry which is preliminary data.</text>
</comment>
<accession>A0AAV5UA52</accession>
<evidence type="ECO:0008006" key="4">
    <source>
        <dbReference type="Google" id="ProtNLM"/>
    </source>
</evidence>
<dbReference type="EMBL" id="BTSX01000006">
    <property type="protein sequence ID" value="GMT03252.1"/>
    <property type="molecule type" value="Genomic_DNA"/>
</dbReference>